<dbReference type="Proteomes" id="UP000015101">
    <property type="component" value="Unassembled WGS sequence"/>
</dbReference>
<keyword evidence="3" id="KW-1185">Reference proteome</keyword>
<evidence type="ECO:0000313" key="1">
    <source>
        <dbReference type="EMBL" id="ESN92850.1"/>
    </source>
</evidence>
<evidence type="ECO:0000313" key="2">
    <source>
        <dbReference type="EnsemblMetazoa" id="HelroP164981"/>
    </source>
</evidence>
<dbReference type="RefSeq" id="XP_009029140.1">
    <property type="nucleotide sequence ID" value="XM_009030892.1"/>
</dbReference>
<dbReference type="GeneID" id="20200772"/>
<name>T1EW22_HELRO</name>
<dbReference type="InParanoid" id="T1EW22"/>
<reference evidence="1 3" key="2">
    <citation type="journal article" date="2013" name="Nature">
        <title>Insights into bilaterian evolution from three spiralian genomes.</title>
        <authorList>
            <person name="Simakov O."/>
            <person name="Marletaz F."/>
            <person name="Cho S.J."/>
            <person name="Edsinger-Gonzales E."/>
            <person name="Havlak P."/>
            <person name="Hellsten U."/>
            <person name="Kuo D.H."/>
            <person name="Larsson T."/>
            <person name="Lv J."/>
            <person name="Arendt D."/>
            <person name="Savage R."/>
            <person name="Osoegawa K."/>
            <person name="de Jong P."/>
            <person name="Grimwood J."/>
            <person name="Chapman J.A."/>
            <person name="Shapiro H."/>
            <person name="Aerts A."/>
            <person name="Otillar R.P."/>
            <person name="Terry A.Y."/>
            <person name="Boore J.L."/>
            <person name="Grigoriev I.V."/>
            <person name="Lindberg D.R."/>
            <person name="Seaver E.C."/>
            <person name="Weisblat D.A."/>
            <person name="Putnam N.H."/>
            <person name="Rokhsar D.S."/>
        </authorList>
    </citation>
    <scope>NUCLEOTIDE SEQUENCE</scope>
</reference>
<dbReference type="EnsemblMetazoa" id="HelroT164981">
    <property type="protein sequence ID" value="HelroP164981"/>
    <property type="gene ID" value="HelroG164981"/>
</dbReference>
<dbReference type="HOGENOM" id="CLU_1549322_0_0_1"/>
<sequence length="173" mass="19811">MDDTIGVPISRFTLVDSKKKLKILTKNVFWKAPKLLILIQICNTVRELPESKFLKAFAWLKDVEAKAKDGSWEKVLFCKTFLQLLRLRLLKMTYQAAVNRRMLQIMWPVAVNQLSWVLSEETAKNYVQTDCIASINDVKEIIGPRCTDDRANMSTLKQETTQLELLGCSVMAA</sequence>
<dbReference type="AlphaFoldDB" id="T1EW22"/>
<gene>
    <name evidence="2" type="primary">20200772</name>
    <name evidence="1" type="ORF">HELRODRAFT_164981</name>
</gene>
<proteinExistence type="predicted"/>
<dbReference type="EMBL" id="AMQM01001894">
    <property type="status" value="NOT_ANNOTATED_CDS"/>
    <property type="molecule type" value="Genomic_DNA"/>
</dbReference>
<reference evidence="3" key="1">
    <citation type="submission" date="2012-12" db="EMBL/GenBank/DDBJ databases">
        <authorList>
            <person name="Hellsten U."/>
            <person name="Grimwood J."/>
            <person name="Chapman J.A."/>
            <person name="Shapiro H."/>
            <person name="Aerts A."/>
            <person name="Otillar R.P."/>
            <person name="Terry A.Y."/>
            <person name="Boore J.L."/>
            <person name="Simakov O."/>
            <person name="Marletaz F."/>
            <person name="Cho S.-J."/>
            <person name="Edsinger-Gonzales E."/>
            <person name="Havlak P."/>
            <person name="Kuo D.-H."/>
            <person name="Larsson T."/>
            <person name="Lv J."/>
            <person name="Arendt D."/>
            <person name="Savage R."/>
            <person name="Osoegawa K."/>
            <person name="de Jong P."/>
            <person name="Lindberg D.R."/>
            <person name="Seaver E.C."/>
            <person name="Weisblat D.A."/>
            <person name="Putnam N.H."/>
            <person name="Grigoriev I.V."/>
            <person name="Rokhsar D.S."/>
        </authorList>
    </citation>
    <scope>NUCLEOTIDE SEQUENCE</scope>
</reference>
<organism evidence="2 3">
    <name type="scientific">Helobdella robusta</name>
    <name type="common">Californian leech</name>
    <dbReference type="NCBI Taxonomy" id="6412"/>
    <lineage>
        <taxon>Eukaryota</taxon>
        <taxon>Metazoa</taxon>
        <taxon>Spiralia</taxon>
        <taxon>Lophotrochozoa</taxon>
        <taxon>Annelida</taxon>
        <taxon>Clitellata</taxon>
        <taxon>Hirudinea</taxon>
        <taxon>Rhynchobdellida</taxon>
        <taxon>Glossiphoniidae</taxon>
        <taxon>Helobdella</taxon>
    </lineage>
</organism>
<evidence type="ECO:0000313" key="3">
    <source>
        <dbReference type="Proteomes" id="UP000015101"/>
    </source>
</evidence>
<dbReference type="EMBL" id="KB097639">
    <property type="protein sequence ID" value="ESN92850.1"/>
    <property type="molecule type" value="Genomic_DNA"/>
</dbReference>
<reference evidence="2" key="3">
    <citation type="submission" date="2015-06" db="UniProtKB">
        <authorList>
            <consortium name="EnsemblMetazoa"/>
        </authorList>
    </citation>
    <scope>IDENTIFICATION</scope>
</reference>
<dbReference type="CTD" id="20200772"/>
<dbReference type="KEGG" id="hro:HELRODRAFT_164981"/>
<accession>T1EW22</accession>
<protein>
    <submittedName>
        <fullName evidence="1 2">Uncharacterized protein</fullName>
    </submittedName>
</protein>